<comment type="caution">
    <text evidence="2">The sequence shown here is derived from an EMBL/GenBank/DDBJ whole genome shotgun (WGS) entry which is preliminary data.</text>
</comment>
<proteinExistence type="predicted"/>
<accession>A0A0M0JJX7</accession>
<dbReference type="AlphaFoldDB" id="A0A0M0JJX7"/>
<protein>
    <submittedName>
        <fullName evidence="2">Uncharacterized protein</fullName>
    </submittedName>
</protein>
<gene>
    <name evidence="2" type="ORF">Ctob_005035</name>
</gene>
<evidence type="ECO:0000313" key="2">
    <source>
        <dbReference type="EMBL" id="KOO26874.1"/>
    </source>
</evidence>
<name>A0A0M0JJX7_9EUKA</name>
<sequence>MARFVLLVAAVPAVLAGSVEFSSTDLVGKKPSLDNVKASWGTKFSVAGMDLKIDTQYDQKAKPDFLKEATLSGTVAPVSYSVTQNFVSGASKLALSTKQAGATFKAVLSGKLDVGGAWLESGKLDSVAITKAEKFQGIDITLEPSYTPAKQLGELKAQVKKALGSGLSVTGEAVATTGGAVSVKKVELALAKELDGRPVKAVVSPLSKVLEVQITDKDWGVATATYALGTNLPKVNVKRSFSF</sequence>
<keyword evidence="1" id="KW-0732">Signal</keyword>
<organism evidence="2 3">
    <name type="scientific">Chrysochromulina tobinii</name>
    <dbReference type="NCBI Taxonomy" id="1460289"/>
    <lineage>
        <taxon>Eukaryota</taxon>
        <taxon>Haptista</taxon>
        <taxon>Haptophyta</taxon>
        <taxon>Prymnesiophyceae</taxon>
        <taxon>Prymnesiales</taxon>
        <taxon>Chrysochromulinaceae</taxon>
        <taxon>Chrysochromulina</taxon>
    </lineage>
</organism>
<dbReference type="Proteomes" id="UP000037460">
    <property type="component" value="Unassembled WGS sequence"/>
</dbReference>
<reference evidence="3" key="1">
    <citation type="journal article" date="2015" name="PLoS Genet.">
        <title>Genome Sequence and Transcriptome Analyses of Chrysochromulina tobin: Metabolic Tools for Enhanced Algal Fitness in the Prominent Order Prymnesiales (Haptophyceae).</title>
        <authorList>
            <person name="Hovde B.T."/>
            <person name="Deodato C.R."/>
            <person name="Hunsperger H.M."/>
            <person name="Ryken S.A."/>
            <person name="Yost W."/>
            <person name="Jha R.K."/>
            <person name="Patterson J."/>
            <person name="Monnat R.J. Jr."/>
            <person name="Barlow S.B."/>
            <person name="Starkenburg S.R."/>
            <person name="Cattolico R.A."/>
        </authorList>
    </citation>
    <scope>NUCLEOTIDE SEQUENCE</scope>
    <source>
        <strain evidence="3">CCMP291</strain>
    </source>
</reference>
<dbReference type="EMBL" id="JWZX01002790">
    <property type="protein sequence ID" value="KOO26874.1"/>
    <property type="molecule type" value="Genomic_DNA"/>
</dbReference>
<feature type="chain" id="PRO_5005601848" evidence="1">
    <location>
        <begin position="17"/>
        <end position="243"/>
    </location>
</feature>
<keyword evidence="3" id="KW-1185">Reference proteome</keyword>
<feature type="signal peptide" evidence="1">
    <location>
        <begin position="1"/>
        <end position="16"/>
    </location>
</feature>
<evidence type="ECO:0000313" key="3">
    <source>
        <dbReference type="Proteomes" id="UP000037460"/>
    </source>
</evidence>
<evidence type="ECO:0000256" key="1">
    <source>
        <dbReference type="SAM" id="SignalP"/>
    </source>
</evidence>